<feature type="compositionally biased region" description="Polar residues" evidence="8">
    <location>
        <begin position="247"/>
        <end position="256"/>
    </location>
</feature>
<dbReference type="Proteomes" id="UP001642540">
    <property type="component" value="Unassembled WGS sequence"/>
</dbReference>
<sequence length="615" mass="67747">MAEAIRKPQVESSSDDDNNDVVNLSNSSTSEDNCGGYGADSDTGKGKDEGEGASISVSLSAQQDGGGVGGEGRMKLCVKMDPCLLCSQPAVGYDSEGKLMKKMRQQHASQRPQFNYTRLFGFLCKGLSIKSYYGMVKADWNFGSGACPFPFCERCESLINTLAGVYTRLESVKTELKERMLDGEEVYMKDELYSKQDVRFYNFRKLVLGVDFKGTVKGRMFQTQPNSDGYAERPTCFDESMFPPNHPGSSWATANPKNPALVDDDHDGDDECGSSSSADGHSLAKKPKVGTSLFKAATATLAAEAGSSLSLSSSLPVIKRKLAKAKRKGASAPIFTPETSGFMERCGETGKITYYSGAGVDKEKEGVGGSGANSGTTPSVPPSTRRIIVFAPTPQEDQYQCTECGELVPLLRVRKIQQQQLFRHHFLKFHTDRFKCKICRGSSSKSVATYEPMDKEELVAHLETQHEIIEWSDYLKICQQQQGRIKCPTCGKLVKGGKGMLILHMKTHDARPFICSVCGQSYQDKCDCNGHMEKEHPGGKWDRFVCKYPGCTSSLEGELGLRKHIQEEHGDCEEARRLMCFECGKVFNIAHGVKRHVKTVHEGVLEFECSQCSRK</sequence>
<comment type="subcellular location">
    <subcellularLocation>
        <location evidence="1">Nucleus</location>
    </subcellularLocation>
</comment>
<keyword evidence="5" id="KW-0862">Zinc</keyword>
<feature type="region of interest" description="Disordered" evidence="8">
    <location>
        <begin position="1"/>
        <end position="54"/>
    </location>
</feature>
<reference evidence="10 11" key="1">
    <citation type="submission" date="2024-08" db="EMBL/GenBank/DDBJ databases">
        <authorList>
            <person name="Cucini C."/>
            <person name="Frati F."/>
        </authorList>
    </citation>
    <scope>NUCLEOTIDE SEQUENCE [LARGE SCALE GENOMIC DNA]</scope>
</reference>
<accession>A0ABP1RUW0</accession>
<evidence type="ECO:0000256" key="1">
    <source>
        <dbReference type="ARBA" id="ARBA00004123"/>
    </source>
</evidence>
<evidence type="ECO:0000256" key="5">
    <source>
        <dbReference type="ARBA" id="ARBA00022833"/>
    </source>
</evidence>
<dbReference type="InterPro" id="IPR036236">
    <property type="entry name" value="Znf_C2H2_sf"/>
</dbReference>
<comment type="caution">
    <text evidence="10">The sequence shown here is derived from an EMBL/GenBank/DDBJ whole genome shotgun (WGS) entry which is preliminary data.</text>
</comment>
<evidence type="ECO:0000256" key="7">
    <source>
        <dbReference type="PROSITE-ProRule" id="PRU00042"/>
    </source>
</evidence>
<evidence type="ECO:0000256" key="4">
    <source>
        <dbReference type="ARBA" id="ARBA00022771"/>
    </source>
</evidence>
<dbReference type="SMART" id="SM00355">
    <property type="entry name" value="ZnF_C2H2"/>
    <property type="match status" value="6"/>
</dbReference>
<dbReference type="InterPro" id="IPR050888">
    <property type="entry name" value="ZnF_C2H2-type_TF"/>
</dbReference>
<dbReference type="EMBL" id="CAXLJM020000111">
    <property type="protein sequence ID" value="CAL8136450.1"/>
    <property type="molecule type" value="Genomic_DNA"/>
</dbReference>
<evidence type="ECO:0000313" key="10">
    <source>
        <dbReference type="EMBL" id="CAL8136450.1"/>
    </source>
</evidence>
<feature type="compositionally biased region" description="Low complexity" evidence="8">
    <location>
        <begin position="20"/>
        <end position="30"/>
    </location>
</feature>
<organism evidence="10 11">
    <name type="scientific">Orchesella dallaii</name>
    <dbReference type="NCBI Taxonomy" id="48710"/>
    <lineage>
        <taxon>Eukaryota</taxon>
        <taxon>Metazoa</taxon>
        <taxon>Ecdysozoa</taxon>
        <taxon>Arthropoda</taxon>
        <taxon>Hexapoda</taxon>
        <taxon>Collembola</taxon>
        <taxon>Entomobryomorpha</taxon>
        <taxon>Entomobryoidea</taxon>
        <taxon>Orchesellidae</taxon>
        <taxon>Orchesellinae</taxon>
        <taxon>Orchesella</taxon>
    </lineage>
</organism>
<dbReference type="InterPro" id="IPR013087">
    <property type="entry name" value="Znf_C2H2_type"/>
</dbReference>
<keyword evidence="2" id="KW-0479">Metal-binding</keyword>
<dbReference type="Gene3D" id="3.30.160.60">
    <property type="entry name" value="Classic Zinc Finger"/>
    <property type="match status" value="2"/>
</dbReference>
<evidence type="ECO:0000256" key="2">
    <source>
        <dbReference type="ARBA" id="ARBA00022723"/>
    </source>
</evidence>
<feature type="domain" description="C2H2-type" evidence="9">
    <location>
        <begin position="578"/>
        <end position="606"/>
    </location>
</feature>
<keyword evidence="11" id="KW-1185">Reference proteome</keyword>
<feature type="domain" description="C2H2-type" evidence="9">
    <location>
        <begin position="513"/>
        <end position="541"/>
    </location>
</feature>
<feature type="compositionally biased region" description="Acidic residues" evidence="8">
    <location>
        <begin position="262"/>
        <end position="272"/>
    </location>
</feature>
<keyword evidence="6" id="KW-0539">Nucleus</keyword>
<name>A0ABP1RUW0_9HEXA</name>
<evidence type="ECO:0000256" key="6">
    <source>
        <dbReference type="ARBA" id="ARBA00023242"/>
    </source>
</evidence>
<gene>
    <name evidence="10" type="ORF">ODALV1_LOCUS26448</name>
</gene>
<evidence type="ECO:0000256" key="8">
    <source>
        <dbReference type="SAM" id="MobiDB-lite"/>
    </source>
</evidence>
<evidence type="ECO:0000259" key="9">
    <source>
        <dbReference type="PROSITE" id="PS50157"/>
    </source>
</evidence>
<evidence type="ECO:0000313" key="11">
    <source>
        <dbReference type="Proteomes" id="UP001642540"/>
    </source>
</evidence>
<keyword evidence="4 7" id="KW-0863">Zinc-finger</keyword>
<evidence type="ECO:0000256" key="3">
    <source>
        <dbReference type="ARBA" id="ARBA00022737"/>
    </source>
</evidence>
<proteinExistence type="predicted"/>
<dbReference type="SUPFAM" id="SSF57667">
    <property type="entry name" value="beta-beta-alpha zinc fingers"/>
    <property type="match status" value="2"/>
</dbReference>
<keyword evidence="3" id="KW-0677">Repeat</keyword>
<dbReference type="PROSITE" id="PS50157">
    <property type="entry name" value="ZINC_FINGER_C2H2_2"/>
    <property type="match status" value="2"/>
</dbReference>
<dbReference type="PANTHER" id="PTHR24406">
    <property type="entry name" value="TRANSCRIPTIONAL REPRESSOR CTCFL-RELATED"/>
    <property type="match status" value="1"/>
</dbReference>
<dbReference type="PROSITE" id="PS00028">
    <property type="entry name" value="ZINC_FINGER_C2H2_1"/>
    <property type="match status" value="2"/>
</dbReference>
<feature type="region of interest" description="Disordered" evidence="8">
    <location>
        <begin position="247"/>
        <end position="285"/>
    </location>
</feature>
<protein>
    <recommendedName>
        <fullName evidence="9">C2H2-type domain-containing protein</fullName>
    </recommendedName>
</protein>